<dbReference type="STRING" id="1122152.GCA_000425905_00590"/>
<dbReference type="OrthoDB" id="2305429at2"/>
<reference evidence="1 2" key="1">
    <citation type="journal article" date="2015" name="Genome Announc.">
        <title>Expanding the biotechnology potential of lactobacilli through comparative genomics of 213 strains and associated genera.</title>
        <authorList>
            <person name="Sun Z."/>
            <person name="Harris H.M."/>
            <person name="McCann A."/>
            <person name="Guo C."/>
            <person name="Argimon S."/>
            <person name="Zhang W."/>
            <person name="Yang X."/>
            <person name="Jeffery I.B."/>
            <person name="Cooney J.C."/>
            <person name="Kagawa T.F."/>
            <person name="Liu W."/>
            <person name="Song Y."/>
            <person name="Salvetti E."/>
            <person name="Wrobel A."/>
            <person name="Rasinkangas P."/>
            <person name="Parkhill J."/>
            <person name="Rea M.C."/>
            <person name="O'Sullivan O."/>
            <person name="Ritari J."/>
            <person name="Douillard F.P."/>
            <person name="Paul Ross R."/>
            <person name="Yang R."/>
            <person name="Briner A.E."/>
            <person name="Felis G.E."/>
            <person name="de Vos W.M."/>
            <person name="Barrangou R."/>
            <person name="Klaenhammer T.R."/>
            <person name="Caufield P.W."/>
            <person name="Cui Y."/>
            <person name="Zhang H."/>
            <person name="O'Toole P.W."/>
        </authorList>
    </citation>
    <scope>NUCLEOTIDE SEQUENCE [LARGE SCALE GENOMIC DNA]</scope>
    <source>
        <strain evidence="1 2">DSM 15354</strain>
    </source>
</reference>
<name>A0A0R1S464_9LACO</name>
<dbReference type="AlphaFoldDB" id="A0A0R1S464"/>
<accession>A0A0R1S464</accession>
<sequence length="160" mass="18369">METREFEKRYFYGRPFPASLIDENRSYSVQNMTMEQDDEFLAFLKENDLEANRANLVVFNPDSFMYWYGAITDKMISDRHGLLKFDLPQAKVASEISEGTIANLSMPLNAAIPTFLKKVTASGIKVYENLGDSQTPYVLQMVDLNTKKLTQILYLESVEK</sequence>
<gene>
    <name evidence="1" type="ORF">FC23_GL000094</name>
</gene>
<dbReference type="EMBL" id="AZFB01000001">
    <property type="protein sequence ID" value="KRL63847.1"/>
    <property type="molecule type" value="Genomic_DNA"/>
</dbReference>
<organism evidence="1 2">
    <name type="scientific">Lactobacillus psittaci DSM 15354</name>
    <dbReference type="NCBI Taxonomy" id="1122152"/>
    <lineage>
        <taxon>Bacteria</taxon>
        <taxon>Bacillati</taxon>
        <taxon>Bacillota</taxon>
        <taxon>Bacilli</taxon>
        <taxon>Lactobacillales</taxon>
        <taxon>Lactobacillaceae</taxon>
        <taxon>Lactobacillus</taxon>
    </lineage>
</organism>
<dbReference type="RefSeq" id="WP_027824780.1">
    <property type="nucleotide sequence ID" value="NZ_AUEI01000004.1"/>
</dbReference>
<proteinExistence type="predicted"/>
<keyword evidence="2" id="KW-1185">Reference proteome</keyword>
<evidence type="ECO:0000313" key="1">
    <source>
        <dbReference type="EMBL" id="KRL63847.1"/>
    </source>
</evidence>
<dbReference type="eggNOG" id="ENOG50309TR">
    <property type="taxonomic scope" value="Bacteria"/>
</dbReference>
<comment type="caution">
    <text evidence="1">The sequence shown here is derived from an EMBL/GenBank/DDBJ whole genome shotgun (WGS) entry which is preliminary data.</text>
</comment>
<dbReference type="PATRIC" id="fig|1122152.4.peg.95"/>
<evidence type="ECO:0000313" key="2">
    <source>
        <dbReference type="Proteomes" id="UP000051931"/>
    </source>
</evidence>
<dbReference type="Proteomes" id="UP000051931">
    <property type="component" value="Unassembled WGS sequence"/>
</dbReference>
<protein>
    <submittedName>
        <fullName evidence="1">Uncharacterized protein</fullName>
    </submittedName>
</protein>